<dbReference type="AlphaFoldDB" id="A0A062XMI2"/>
<feature type="signal peptide" evidence="1">
    <location>
        <begin position="1"/>
        <end position="17"/>
    </location>
</feature>
<evidence type="ECO:0000313" key="2">
    <source>
        <dbReference type="EMBL" id="KDA53772.1"/>
    </source>
</evidence>
<dbReference type="Proteomes" id="UP000027284">
    <property type="component" value="Unassembled WGS sequence"/>
</dbReference>
<sequence length="364" mass="40277">MKLVFSFLVFFSSLAFGLEDGGCLALGEGVPRPLPYAVDKDSDDLPFLAVTGSWVAVVYVPQKELAEPSHVRVQLFHHGRRNEERILWLRGLLPSPRTVEDQSGKKVTIGVQQVSVGPGAELVALVSGSRILVFRAEAFLGSVDASPPADPVLTRDRLFWAPWAAEKGDVVLWQWGLDPSLPPEPVLRHEREGEPGKKWVAVREDGGLWVVDGFTGETTLLTATGAKKRQFAAPIRLPVEPDERKANRALELEKSLAAELKDATRRPPQVELRPAPREPWVAWVGTMGKDLLVKPAGEAKLLYWLADGAQGWQCLQIDSSRPVSAIRSFPDGFWLVHAEGSRFFSVEDLRGLQQKRQASSYRGR</sequence>
<accession>A0A062XMI2</accession>
<protein>
    <submittedName>
        <fullName evidence="2">Uncharacterized protein</fullName>
    </submittedName>
</protein>
<evidence type="ECO:0000313" key="3">
    <source>
        <dbReference type="Proteomes" id="UP000027284"/>
    </source>
</evidence>
<comment type="caution">
    <text evidence="2">The sequence shown here is derived from an EMBL/GenBank/DDBJ whole genome shotgun (WGS) entry which is preliminary data.</text>
</comment>
<feature type="chain" id="PRO_5001616343" evidence="1">
    <location>
        <begin position="18"/>
        <end position="364"/>
    </location>
</feature>
<dbReference type="RefSeq" id="WP_038049038.1">
    <property type="nucleotide sequence ID" value="NZ_JMFG01000017.1"/>
</dbReference>
<organism evidence="2 3">
    <name type="scientific">Thermoanaerobaculum aquaticum</name>
    <dbReference type="NCBI Taxonomy" id="1312852"/>
    <lineage>
        <taxon>Bacteria</taxon>
        <taxon>Pseudomonadati</taxon>
        <taxon>Acidobacteriota</taxon>
        <taxon>Thermoanaerobaculia</taxon>
        <taxon>Thermoanaerobaculales</taxon>
        <taxon>Thermoanaerobaculaceae</taxon>
        <taxon>Thermoanaerobaculum</taxon>
    </lineage>
</organism>
<reference evidence="2 3" key="1">
    <citation type="submission" date="2014-04" db="EMBL/GenBank/DDBJ databases">
        <title>The Genome Sequence of Thermoanaerobaculum aquaticum MP-01, The First Cultivated Group 23 Acidobacterium.</title>
        <authorList>
            <person name="Stamps B.W."/>
            <person name="Losey N.A."/>
            <person name="Lawson P.A."/>
            <person name="Stevenson B.S."/>
        </authorList>
    </citation>
    <scope>NUCLEOTIDE SEQUENCE [LARGE SCALE GENOMIC DNA]</scope>
    <source>
        <strain evidence="2 3">MP-01</strain>
    </source>
</reference>
<gene>
    <name evidence="2" type="ORF">EG19_02850</name>
</gene>
<keyword evidence="3" id="KW-1185">Reference proteome</keyword>
<evidence type="ECO:0000256" key="1">
    <source>
        <dbReference type="SAM" id="SignalP"/>
    </source>
</evidence>
<dbReference type="EMBL" id="JMFG01000017">
    <property type="protein sequence ID" value="KDA53772.1"/>
    <property type="molecule type" value="Genomic_DNA"/>
</dbReference>
<name>A0A062XMI2_9BACT</name>
<proteinExistence type="predicted"/>
<keyword evidence="1" id="KW-0732">Signal</keyword>